<dbReference type="GO" id="GO:0055085">
    <property type="term" value="P:transmembrane transport"/>
    <property type="evidence" value="ECO:0007669"/>
    <property type="project" value="InterPro"/>
</dbReference>
<feature type="transmembrane region" description="Helical" evidence="7">
    <location>
        <begin position="168"/>
        <end position="191"/>
    </location>
</feature>
<feature type="transmembrane region" description="Helical" evidence="7">
    <location>
        <begin position="264"/>
        <end position="281"/>
    </location>
</feature>
<dbReference type="GO" id="GO:0016020">
    <property type="term" value="C:membrane"/>
    <property type="evidence" value="ECO:0007669"/>
    <property type="project" value="UniProtKB-SubCell"/>
</dbReference>
<evidence type="ECO:0000256" key="5">
    <source>
        <dbReference type="ARBA" id="ARBA00022989"/>
    </source>
</evidence>
<sequence>MEQAAGSLLAIAILMVAGYVLAKRGWLGERAVEGLKKLITNLTLPLLLFRTFLQLRPDGRNVLLAAGIFVACAVMGLLGALLSRLAHTPKPETRLLFQGFEAGMLGYALYAGYHGSEHLPSFAALDMGQVIYVFTVLMVQMSMGTDVHSGENGGKPKFPWRDIANSKVLWAIGGGILLSLLAPGFSEVLAVRSNLTRAVFDMVGGLTTPLVCLVIGASLSAGIVVDKYLVRVVAARVVVAVGIGTVFAYLIVPALGFSEWHMRAAMMLFILPPPFVIPVYHKGNAQFVGSVLTLSTLVSVVLIAVLAIAGVA</sequence>
<evidence type="ECO:0000256" key="2">
    <source>
        <dbReference type="ARBA" id="ARBA00022448"/>
    </source>
</evidence>
<name>A0A3P3XST8_9SPIR</name>
<keyword evidence="5 7" id="KW-1133">Transmembrane helix</keyword>
<evidence type="ECO:0000256" key="1">
    <source>
        <dbReference type="ARBA" id="ARBA00004141"/>
    </source>
</evidence>
<reference evidence="8" key="1">
    <citation type="submission" date="2017-02" db="EMBL/GenBank/DDBJ databases">
        <authorList>
            <person name="Regsiter A."/>
            <person name="William W."/>
        </authorList>
    </citation>
    <scope>NUCLEOTIDE SEQUENCE</scope>
    <source>
        <strain evidence="8">BdmA 4</strain>
    </source>
</reference>
<dbReference type="EMBL" id="FWDO01000005">
    <property type="protein sequence ID" value="SLM19348.1"/>
    <property type="molecule type" value="Genomic_DNA"/>
</dbReference>
<evidence type="ECO:0000256" key="3">
    <source>
        <dbReference type="ARBA" id="ARBA00022475"/>
    </source>
</evidence>
<dbReference type="PANTHER" id="PTHR36838:SF3">
    <property type="entry name" value="TRANSPORTER AUXIN EFFLUX CARRIER EC FAMILY"/>
    <property type="match status" value="1"/>
</dbReference>
<keyword evidence="4 7" id="KW-0812">Transmembrane</keyword>
<feature type="transmembrane region" description="Helical" evidence="7">
    <location>
        <begin position="287"/>
        <end position="311"/>
    </location>
</feature>
<accession>A0A3P3XST8</accession>
<evidence type="ECO:0000256" key="7">
    <source>
        <dbReference type="SAM" id="Phobius"/>
    </source>
</evidence>
<feature type="transmembrane region" description="Helical" evidence="7">
    <location>
        <begin position="203"/>
        <end position="223"/>
    </location>
</feature>
<dbReference type="AlphaFoldDB" id="A0A3P3XST8"/>
<dbReference type="PANTHER" id="PTHR36838">
    <property type="entry name" value="AUXIN EFFLUX CARRIER FAMILY PROTEIN"/>
    <property type="match status" value="1"/>
</dbReference>
<dbReference type="InterPro" id="IPR004776">
    <property type="entry name" value="Mem_transp_PIN-like"/>
</dbReference>
<organism evidence="8">
    <name type="scientific">uncultured spirochete</name>
    <dbReference type="NCBI Taxonomy" id="156406"/>
    <lineage>
        <taxon>Bacteria</taxon>
        <taxon>Pseudomonadati</taxon>
        <taxon>Spirochaetota</taxon>
        <taxon>Spirochaetia</taxon>
        <taxon>Spirochaetales</taxon>
        <taxon>environmental samples</taxon>
    </lineage>
</organism>
<evidence type="ECO:0000256" key="6">
    <source>
        <dbReference type="ARBA" id="ARBA00023136"/>
    </source>
</evidence>
<feature type="transmembrane region" description="Helical" evidence="7">
    <location>
        <begin position="229"/>
        <end position="252"/>
    </location>
</feature>
<keyword evidence="3" id="KW-1003">Cell membrane</keyword>
<comment type="subcellular location">
    <subcellularLocation>
        <location evidence="1">Membrane</location>
        <topology evidence="1">Multi-pass membrane protein</topology>
    </subcellularLocation>
</comment>
<feature type="transmembrane region" description="Helical" evidence="7">
    <location>
        <begin position="125"/>
        <end position="143"/>
    </location>
</feature>
<dbReference type="Pfam" id="PF03547">
    <property type="entry name" value="Mem_trans"/>
    <property type="match status" value="1"/>
</dbReference>
<gene>
    <name evidence="8" type="ORF">SPIRO4BDMA_50863</name>
</gene>
<keyword evidence="6 7" id="KW-0472">Membrane</keyword>
<feature type="transmembrane region" description="Helical" evidence="7">
    <location>
        <begin position="95"/>
        <end position="113"/>
    </location>
</feature>
<keyword evidence="2" id="KW-0813">Transport</keyword>
<feature type="transmembrane region" description="Helical" evidence="7">
    <location>
        <begin position="62"/>
        <end position="83"/>
    </location>
</feature>
<protein>
    <submittedName>
        <fullName evidence="8">Putative Auxin Efflux Carrier</fullName>
    </submittedName>
</protein>
<evidence type="ECO:0000313" key="8">
    <source>
        <dbReference type="EMBL" id="SLM19348.1"/>
    </source>
</evidence>
<evidence type="ECO:0000256" key="4">
    <source>
        <dbReference type="ARBA" id="ARBA00022692"/>
    </source>
</evidence>
<proteinExistence type="predicted"/>